<dbReference type="InterPro" id="IPR006439">
    <property type="entry name" value="HAD-SF_hydro_IA"/>
</dbReference>
<dbReference type="EMBL" id="QCYK01000001">
    <property type="protein sequence ID" value="PUZ29645.1"/>
    <property type="molecule type" value="Genomic_DNA"/>
</dbReference>
<dbReference type="OrthoDB" id="9797415at2"/>
<dbReference type="InterPro" id="IPR041492">
    <property type="entry name" value="HAD_2"/>
</dbReference>
<evidence type="ECO:0000313" key="1">
    <source>
        <dbReference type="EMBL" id="PUZ29645.1"/>
    </source>
</evidence>
<organism evidence="1 2">
    <name type="scientific">Chitinophaga parva</name>
    <dbReference type="NCBI Taxonomy" id="2169414"/>
    <lineage>
        <taxon>Bacteria</taxon>
        <taxon>Pseudomonadati</taxon>
        <taxon>Bacteroidota</taxon>
        <taxon>Chitinophagia</taxon>
        <taxon>Chitinophagales</taxon>
        <taxon>Chitinophagaceae</taxon>
        <taxon>Chitinophaga</taxon>
    </lineage>
</organism>
<dbReference type="SFLD" id="SFLDS00003">
    <property type="entry name" value="Haloacid_Dehalogenase"/>
    <property type="match status" value="1"/>
</dbReference>
<dbReference type="PANTHER" id="PTHR43611:SF3">
    <property type="entry name" value="FLAVIN MONONUCLEOTIDE HYDROLASE 1, CHLOROPLATIC"/>
    <property type="match status" value="1"/>
</dbReference>
<dbReference type="AlphaFoldDB" id="A0A2T7BPP1"/>
<dbReference type="PRINTS" id="PR00413">
    <property type="entry name" value="HADHALOGNASE"/>
</dbReference>
<dbReference type="Pfam" id="PF13419">
    <property type="entry name" value="HAD_2"/>
    <property type="match status" value="1"/>
</dbReference>
<name>A0A2T7BPP1_9BACT</name>
<dbReference type="PANTHER" id="PTHR43611">
    <property type="entry name" value="ALPHA-D-GLUCOSE 1-PHOSPHATE PHOSPHATASE"/>
    <property type="match status" value="1"/>
</dbReference>
<dbReference type="NCBIfam" id="TIGR01509">
    <property type="entry name" value="HAD-SF-IA-v3"/>
    <property type="match status" value="1"/>
</dbReference>
<comment type="caution">
    <text evidence="1">The sequence shown here is derived from an EMBL/GenBank/DDBJ whole genome shotgun (WGS) entry which is preliminary data.</text>
</comment>
<dbReference type="Proteomes" id="UP000244450">
    <property type="component" value="Unassembled WGS sequence"/>
</dbReference>
<keyword evidence="1" id="KW-0378">Hydrolase</keyword>
<dbReference type="SUPFAM" id="SSF56784">
    <property type="entry name" value="HAD-like"/>
    <property type="match status" value="1"/>
</dbReference>
<reference evidence="1 2" key="1">
    <citation type="submission" date="2018-04" db="EMBL/GenBank/DDBJ databases">
        <title>Chitinophaga fuyangensis sp. nov., isolated from soil in a chemical factory.</title>
        <authorList>
            <person name="Chen K."/>
        </authorList>
    </citation>
    <scope>NUCLEOTIDE SEQUENCE [LARGE SCALE GENOMIC DNA]</scope>
    <source>
        <strain evidence="1 2">LY-1</strain>
    </source>
</reference>
<dbReference type="InterPro" id="IPR036412">
    <property type="entry name" value="HAD-like_sf"/>
</dbReference>
<accession>A0A2T7BPP1</accession>
<dbReference type="RefSeq" id="WP_108686282.1">
    <property type="nucleotide sequence ID" value="NZ_QCYK01000001.1"/>
</dbReference>
<proteinExistence type="predicted"/>
<sequence>MQYTSIIFDLGAVLIDWNPRQLYRKIFDTEAEVDHFLTHVATSEWNETQDAGRSLAEGTELLVQMHPQHEAPIRAYYGRWKEMLVGPIGGTVELLHQLKKQGHIKLYALTNWSAETFPIAVEEYPFLDWFDGIVVSGREGMRKPTAAFYELLLERYQVDRSQTLFVDDNLRNINAAAALGIESIQFTTPEAFAEVLYEKGILQRPA</sequence>
<dbReference type="CDD" id="cd02603">
    <property type="entry name" value="HAD_sEH-N_like"/>
    <property type="match status" value="1"/>
</dbReference>
<dbReference type="Gene3D" id="3.40.50.1000">
    <property type="entry name" value="HAD superfamily/HAD-like"/>
    <property type="match status" value="1"/>
</dbReference>
<dbReference type="GO" id="GO:0016787">
    <property type="term" value="F:hydrolase activity"/>
    <property type="evidence" value="ECO:0007669"/>
    <property type="project" value="UniProtKB-KW"/>
</dbReference>
<dbReference type="InterPro" id="IPR023198">
    <property type="entry name" value="PGP-like_dom2"/>
</dbReference>
<dbReference type="SFLD" id="SFLDG01129">
    <property type="entry name" value="C1.5:_HAD__Beta-PGM__Phosphata"/>
    <property type="match status" value="1"/>
</dbReference>
<gene>
    <name evidence="1" type="ORF">DCC81_09445</name>
</gene>
<keyword evidence="2" id="KW-1185">Reference proteome</keyword>
<evidence type="ECO:0000313" key="2">
    <source>
        <dbReference type="Proteomes" id="UP000244450"/>
    </source>
</evidence>
<dbReference type="InterPro" id="IPR023214">
    <property type="entry name" value="HAD_sf"/>
</dbReference>
<dbReference type="Gene3D" id="1.10.150.240">
    <property type="entry name" value="Putative phosphatase, domain 2"/>
    <property type="match status" value="1"/>
</dbReference>
<protein>
    <submittedName>
        <fullName evidence="1">HAD family hydrolase</fullName>
    </submittedName>
</protein>